<evidence type="ECO:0000313" key="14">
    <source>
        <dbReference type="Proteomes" id="UP000242857"/>
    </source>
</evidence>
<keyword evidence="14" id="KW-1185">Reference proteome</keyword>
<keyword evidence="7 11" id="KW-1133">Transmembrane helix</keyword>
<dbReference type="Gene3D" id="3.55.40.10">
    <property type="entry name" value="minor pseudopilin epsh domain"/>
    <property type="match status" value="1"/>
</dbReference>
<keyword evidence="6 11" id="KW-0812">Transmembrane</keyword>
<organism evidence="13 14">
    <name type="scientific">Thermomonas hydrothermalis</name>
    <dbReference type="NCBI Taxonomy" id="213588"/>
    <lineage>
        <taxon>Bacteria</taxon>
        <taxon>Pseudomonadati</taxon>
        <taxon>Pseudomonadota</taxon>
        <taxon>Gammaproteobacteria</taxon>
        <taxon>Lysobacterales</taxon>
        <taxon>Lysobacteraceae</taxon>
        <taxon>Thermomonas</taxon>
    </lineage>
</organism>
<keyword evidence="4" id="KW-0488">Methylation</keyword>
<dbReference type="NCBIfam" id="TIGR02532">
    <property type="entry name" value="IV_pilin_GFxxxE"/>
    <property type="match status" value="1"/>
</dbReference>
<feature type="transmembrane region" description="Helical" evidence="11">
    <location>
        <begin position="21"/>
        <end position="43"/>
    </location>
</feature>
<evidence type="ECO:0000256" key="10">
    <source>
        <dbReference type="ARBA" id="ARBA00030775"/>
    </source>
</evidence>
<evidence type="ECO:0000256" key="1">
    <source>
        <dbReference type="ARBA" id="ARBA00004377"/>
    </source>
</evidence>
<proteinExistence type="inferred from homology"/>
<protein>
    <recommendedName>
        <fullName evidence="2">Type II secretion system protein H</fullName>
    </recommendedName>
    <alternativeName>
        <fullName evidence="10">General secretion pathway protein H</fullName>
    </alternativeName>
</protein>
<evidence type="ECO:0000256" key="2">
    <source>
        <dbReference type="ARBA" id="ARBA00021549"/>
    </source>
</evidence>
<dbReference type="InterPro" id="IPR045584">
    <property type="entry name" value="Pilin-like"/>
</dbReference>
<dbReference type="GO" id="GO:0015628">
    <property type="term" value="P:protein secretion by the type II secretion system"/>
    <property type="evidence" value="ECO:0007669"/>
    <property type="project" value="InterPro"/>
</dbReference>
<gene>
    <name evidence="13" type="ORF">SAMN02745204_02278</name>
</gene>
<dbReference type="Pfam" id="PF07963">
    <property type="entry name" value="N_methyl"/>
    <property type="match status" value="1"/>
</dbReference>
<keyword evidence="3" id="KW-1003">Cell membrane</keyword>
<evidence type="ECO:0000256" key="6">
    <source>
        <dbReference type="ARBA" id="ARBA00022692"/>
    </source>
</evidence>
<dbReference type="InterPro" id="IPR022346">
    <property type="entry name" value="T2SS_GspH"/>
</dbReference>
<evidence type="ECO:0000313" key="13">
    <source>
        <dbReference type="EMBL" id="SHF33003.1"/>
    </source>
</evidence>
<dbReference type="STRING" id="213588.SAMN02745204_02278"/>
<dbReference type="OrthoDB" id="6039229at2"/>
<dbReference type="PROSITE" id="PS00409">
    <property type="entry name" value="PROKAR_NTER_METHYL"/>
    <property type="match status" value="1"/>
</dbReference>
<dbReference type="InterPro" id="IPR012902">
    <property type="entry name" value="N_methyl_site"/>
</dbReference>
<feature type="domain" description="General secretion pathway GspH" evidence="12">
    <location>
        <begin position="51"/>
        <end position="161"/>
    </location>
</feature>
<name>A0A1M5ARY3_9GAMM</name>
<dbReference type="Pfam" id="PF12019">
    <property type="entry name" value="GspH"/>
    <property type="match status" value="1"/>
</dbReference>
<dbReference type="GO" id="GO:0005886">
    <property type="term" value="C:plasma membrane"/>
    <property type="evidence" value="ECO:0007669"/>
    <property type="project" value="UniProtKB-SubCell"/>
</dbReference>
<evidence type="ECO:0000259" key="12">
    <source>
        <dbReference type="Pfam" id="PF12019"/>
    </source>
</evidence>
<evidence type="ECO:0000256" key="9">
    <source>
        <dbReference type="ARBA" id="ARBA00025772"/>
    </source>
</evidence>
<dbReference type="Proteomes" id="UP000242857">
    <property type="component" value="Unassembled WGS sequence"/>
</dbReference>
<dbReference type="SUPFAM" id="SSF54523">
    <property type="entry name" value="Pili subunits"/>
    <property type="match status" value="1"/>
</dbReference>
<comment type="subcellular location">
    <subcellularLocation>
        <location evidence="1">Cell inner membrane</location>
        <topology evidence="1">Single-pass membrane protein</topology>
    </subcellularLocation>
</comment>
<dbReference type="EMBL" id="FQUK01000061">
    <property type="protein sequence ID" value="SHF33003.1"/>
    <property type="molecule type" value="Genomic_DNA"/>
</dbReference>
<sequence length="176" mass="18273">MLRRPRPHLPAPSAGFTLVELMVTVAVIGILAMIAVPAMTALINNSRLNGQAEEMVASLQLARAEAIRRNARVTVCPSTDGSTCANSSSWSGWVVRGRDNTTGTDDVIRSNVVAGGVQISGPAAGIVFKPSGLIDNQQTVTVCMPVTSPEMNQRVLTVMVSGVVSSSKVNGGGTCP</sequence>
<evidence type="ECO:0000256" key="4">
    <source>
        <dbReference type="ARBA" id="ARBA00022481"/>
    </source>
</evidence>
<dbReference type="AlphaFoldDB" id="A0A1M5ARY3"/>
<evidence type="ECO:0000256" key="3">
    <source>
        <dbReference type="ARBA" id="ARBA00022475"/>
    </source>
</evidence>
<comment type="similarity">
    <text evidence="9">Belongs to the GSP H family.</text>
</comment>
<evidence type="ECO:0000256" key="7">
    <source>
        <dbReference type="ARBA" id="ARBA00022989"/>
    </source>
</evidence>
<reference evidence="14" key="1">
    <citation type="submission" date="2016-11" db="EMBL/GenBank/DDBJ databases">
        <authorList>
            <person name="Varghese N."/>
            <person name="Submissions S."/>
        </authorList>
    </citation>
    <scope>NUCLEOTIDE SEQUENCE [LARGE SCALE GENOMIC DNA]</scope>
    <source>
        <strain evidence="14">DSM 14834</strain>
    </source>
</reference>
<keyword evidence="5" id="KW-0997">Cell inner membrane</keyword>
<keyword evidence="8 11" id="KW-0472">Membrane</keyword>
<accession>A0A1M5ARY3</accession>
<evidence type="ECO:0000256" key="8">
    <source>
        <dbReference type="ARBA" id="ARBA00023136"/>
    </source>
</evidence>
<dbReference type="GO" id="GO:0015627">
    <property type="term" value="C:type II protein secretion system complex"/>
    <property type="evidence" value="ECO:0007669"/>
    <property type="project" value="InterPro"/>
</dbReference>
<dbReference type="RefSeq" id="WP_072756645.1">
    <property type="nucleotide sequence ID" value="NZ_FQUK01000061.1"/>
</dbReference>
<evidence type="ECO:0000256" key="11">
    <source>
        <dbReference type="SAM" id="Phobius"/>
    </source>
</evidence>
<evidence type="ECO:0000256" key="5">
    <source>
        <dbReference type="ARBA" id="ARBA00022519"/>
    </source>
</evidence>